<organism evidence="4 5">
    <name type="scientific">Hydrococcus rivularis NIES-593</name>
    <dbReference type="NCBI Taxonomy" id="1921803"/>
    <lineage>
        <taxon>Bacteria</taxon>
        <taxon>Bacillati</taxon>
        <taxon>Cyanobacteriota</taxon>
        <taxon>Cyanophyceae</taxon>
        <taxon>Pleurocapsales</taxon>
        <taxon>Hydrococcaceae</taxon>
        <taxon>Hydrococcus</taxon>
    </lineage>
</organism>
<dbReference type="EMBL" id="MRCB01000003">
    <property type="protein sequence ID" value="OKH25539.1"/>
    <property type="molecule type" value="Genomic_DNA"/>
</dbReference>
<dbReference type="AlphaFoldDB" id="A0A1U7HPQ3"/>
<accession>A0A1U7HPQ3</accession>
<evidence type="ECO:0000259" key="3">
    <source>
        <dbReference type="Pfam" id="PF13439"/>
    </source>
</evidence>
<evidence type="ECO:0000313" key="5">
    <source>
        <dbReference type="Proteomes" id="UP000186868"/>
    </source>
</evidence>
<dbReference type="Pfam" id="PF13439">
    <property type="entry name" value="Glyco_transf_4"/>
    <property type="match status" value="1"/>
</dbReference>
<evidence type="ECO:0000256" key="1">
    <source>
        <dbReference type="ARBA" id="ARBA00022679"/>
    </source>
</evidence>
<dbReference type="CDD" id="cd03809">
    <property type="entry name" value="GT4_MtfB-like"/>
    <property type="match status" value="1"/>
</dbReference>
<keyword evidence="5" id="KW-1185">Reference proteome</keyword>
<dbReference type="SUPFAM" id="SSF53756">
    <property type="entry name" value="UDP-Glycosyltransferase/glycogen phosphorylase"/>
    <property type="match status" value="1"/>
</dbReference>
<evidence type="ECO:0000313" key="4">
    <source>
        <dbReference type="EMBL" id="OKH25539.1"/>
    </source>
</evidence>
<dbReference type="PANTHER" id="PTHR46401:SF2">
    <property type="entry name" value="GLYCOSYLTRANSFERASE WBBK-RELATED"/>
    <property type="match status" value="1"/>
</dbReference>
<dbReference type="Pfam" id="PF00534">
    <property type="entry name" value="Glycos_transf_1"/>
    <property type="match status" value="1"/>
</dbReference>
<sequence>MKIAYDISILGQGYINPKARTGIFRVVESLLLELIKRDDINLQAIALSQKGSMWENISAEIYSTNVNSKLNYYFHSCYRSRFYLSSLYTKAVQLQRLLIQSSVDRQILIYKFAHALKILFDWLEKLDITLDFKSKKYQLYHSSYFSLPPHNILGNIPRILTIHDLIPVKFPKLVTQKVYYQFLKTLNSIDKNNDWIICNSEYTKNDFCEYTRMNSDRVFITPLATASYFHPVTESEIIKTTLRRYQIPNTPYLLSLCTLEPRKNLSFLIRCFSQIIADNTNLDINLVLVGVAGWKNSEIFKSAQENPRLKSRIIFTGYIPDEDLSAIYSSATAFVYPSLYEGFGLPPLEAMQCGTPVITSNTSSLPEVVGDAGITIDPKQEDELCDALLKVINDSELRASLSQKGIERVSQFSWARCAEETIKVYRVAANQ</sequence>
<dbReference type="Proteomes" id="UP000186868">
    <property type="component" value="Unassembled WGS sequence"/>
</dbReference>
<dbReference type="OrthoDB" id="9797829at2"/>
<dbReference type="InterPro" id="IPR028098">
    <property type="entry name" value="Glyco_trans_4-like_N"/>
</dbReference>
<dbReference type="InterPro" id="IPR001296">
    <property type="entry name" value="Glyco_trans_1"/>
</dbReference>
<feature type="domain" description="Glycosyl transferase family 1" evidence="2">
    <location>
        <begin position="249"/>
        <end position="407"/>
    </location>
</feature>
<keyword evidence="1 4" id="KW-0808">Transferase</keyword>
<protein>
    <submittedName>
        <fullName evidence="4">Glycosyl transferase family 1</fullName>
    </submittedName>
</protein>
<dbReference type="PANTHER" id="PTHR46401">
    <property type="entry name" value="GLYCOSYLTRANSFERASE WBBK-RELATED"/>
    <property type="match status" value="1"/>
</dbReference>
<dbReference type="GO" id="GO:0009103">
    <property type="term" value="P:lipopolysaccharide biosynthetic process"/>
    <property type="evidence" value="ECO:0007669"/>
    <property type="project" value="TreeGrafter"/>
</dbReference>
<feature type="domain" description="Glycosyltransferase subfamily 4-like N-terminal" evidence="3">
    <location>
        <begin position="117"/>
        <end position="222"/>
    </location>
</feature>
<dbReference type="Gene3D" id="3.40.50.2000">
    <property type="entry name" value="Glycogen Phosphorylase B"/>
    <property type="match status" value="2"/>
</dbReference>
<gene>
    <name evidence="4" type="ORF">NIES593_04130</name>
</gene>
<evidence type="ECO:0000259" key="2">
    <source>
        <dbReference type="Pfam" id="PF00534"/>
    </source>
</evidence>
<name>A0A1U7HPQ3_9CYAN</name>
<dbReference type="GO" id="GO:0016757">
    <property type="term" value="F:glycosyltransferase activity"/>
    <property type="evidence" value="ECO:0007669"/>
    <property type="project" value="InterPro"/>
</dbReference>
<dbReference type="FunFam" id="3.40.50.2000:FF:000119">
    <property type="entry name" value="Glycosyl transferase group 1"/>
    <property type="match status" value="1"/>
</dbReference>
<proteinExistence type="predicted"/>
<reference evidence="4 5" key="1">
    <citation type="submission" date="2016-11" db="EMBL/GenBank/DDBJ databases">
        <title>Draft Genome Sequences of Nine Cyanobacterial Strains from Diverse Habitats.</title>
        <authorList>
            <person name="Zhu T."/>
            <person name="Hou S."/>
            <person name="Lu X."/>
            <person name="Hess W.R."/>
        </authorList>
    </citation>
    <scope>NUCLEOTIDE SEQUENCE [LARGE SCALE GENOMIC DNA]</scope>
    <source>
        <strain evidence="4 5">NIES-593</strain>
    </source>
</reference>
<dbReference type="STRING" id="1921803.NIES593_04130"/>
<dbReference type="RefSeq" id="WP_073598383.1">
    <property type="nucleotide sequence ID" value="NZ_MRCB01000003.1"/>
</dbReference>
<comment type="caution">
    <text evidence="4">The sequence shown here is derived from an EMBL/GenBank/DDBJ whole genome shotgun (WGS) entry which is preliminary data.</text>
</comment>